<dbReference type="Gene3D" id="1.10.510.10">
    <property type="entry name" value="Transferase(Phosphotransferase) domain 1"/>
    <property type="match status" value="1"/>
</dbReference>
<organism evidence="1 2">
    <name type="scientific">Teladorsagia circumcincta</name>
    <name type="common">Brown stomach worm</name>
    <name type="synonym">Ostertagia circumcincta</name>
    <dbReference type="NCBI Taxonomy" id="45464"/>
    <lineage>
        <taxon>Eukaryota</taxon>
        <taxon>Metazoa</taxon>
        <taxon>Ecdysozoa</taxon>
        <taxon>Nematoda</taxon>
        <taxon>Chromadorea</taxon>
        <taxon>Rhabditida</taxon>
        <taxon>Rhabditina</taxon>
        <taxon>Rhabditomorpha</taxon>
        <taxon>Strongyloidea</taxon>
        <taxon>Trichostrongylidae</taxon>
        <taxon>Teladorsagia</taxon>
    </lineage>
</organism>
<reference evidence="1 2" key="1">
    <citation type="submission" date="2015-09" db="EMBL/GenBank/DDBJ databases">
        <title>Draft genome of the parasitic nematode Teladorsagia circumcincta isolate WARC Sus (inbred).</title>
        <authorList>
            <person name="Mitreva M."/>
        </authorList>
    </citation>
    <scope>NUCLEOTIDE SEQUENCE [LARGE SCALE GENOMIC DNA]</scope>
    <source>
        <strain evidence="1 2">S</strain>
    </source>
</reference>
<evidence type="ECO:0000313" key="1">
    <source>
        <dbReference type="EMBL" id="PIO74572.1"/>
    </source>
</evidence>
<gene>
    <name evidence="1" type="ORF">TELCIR_03414</name>
</gene>
<feature type="non-terminal residue" evidence="1">
    <location>
        <position position="1"/>
    </location>
</feature>
<dbReference type="EMBL" id="KZ345253">
    <property type="protein sequence ID" value="PIO74572.1"/>
    <property type="molecule type" value="Genomic_DNA"/>
</dbReference>
<dbReference type="Proteomes" id="UP000230423">
    <property type="component" value="Unassembled WGS sequence"/>
</dbReference>
<dbReference type="AlphaFoldDB" id="A0A2G9UXX4"/>
<evidence type="ECO:0000313" key="2">
    <source>
        <dbReference type="Proteomes" id="UP000230423"/>
    </source>
</evidence>
<protein>
    <submittedName>
        <fullName evidence="1">Uncharacterized protein</fullName>
    </submittedName>
</protein>
<name>A0A2G9UXX4_TELCI</name>
<accession>A0A2G9UXX4</accession>
<dbReference type="OrthoDB" id="2687620at2759"/>
<keyword evidence="2" id="KW-1185">Reference proteome</keyword>
<proteinExistence type="predicted"/>
<sequence length="113" mass="12788">YGTPDAFTLPFWSSDAHRRRAATEKSDIESWFYTIADLFVPSIVTWKGELNEPEVEKSKANFWAEFQPHMAQSPPALLAIAETFHAADDKVDVARLKKFVRTGLEQSLSSSKK</sequence>